<proteinExistence type="predicted"/>
<protein>
    <submittedName>
        <fullName evidence="1">1439_t:CDS:1</fullName>
    </submittedName>
</protein>
<reference evidence="1" key="1">
    <citation type="submission" date="2021-06" db="EMBL/GenBank/DDBJ databases">
        <authorList>
            <person name="Kallberg Y."/>
            <person name="Tangrot J."/>
            <person name="Rosling A."/>
        </authorList>
    </citation>
    <scope>NUCLEOTIDE SEQUENCE</scope>
    <source>
        <strain evidence="1">CL356</strain>
    </source>
</reference>
<accession>A0ACA9NIG8</accession>
<evidence type="ECO:0000313" key="1">
    <source>
        <dbReference type="EMBL" id="CAG8659378.1"/>
    </source>
</evidence>
<feature type="non-terminal residue" evidence="1">
    <location>
        <position position="214"/>
    </location>
</feature>
<comment type="caution">
    <text evidence="1">The sequence shown here is derived from an EMBL/GenBank/DDBJ whole genome shotgun (WGS) entry which is preliminary data.</text>
</comment>
<organism evidence="1 2">
    <name type="scientific">Acaulospora colombiana</name>
    <dbReference type="NCBI Taxonomy" id="27376"/>
    <lineage>
        <taxon>Eukaryota</taxon>
        <taxon>Fungi</taxon>
        <taxon>Fungi incertae sedis</taxon>
        <taxon>Mucoromycota</taxon>
        <taxon>Glomeromycotina</taxon>
        <taxon>Glomeromycetes</taxon>
        <taxon>Diversisporales</taxon>
        <taxon>Acaulosporaceae</taxon>
        <taxon>Acaulospora</taxon>
    </lineage>
</organism>
<keyword evidence="2" id="KW-1185">Reference proteome</keyword>
<gene>
    <name evidence="1" type="ORF">ACOLOM_LOCUS8531</name>
</gene>
<evidence type="ECO:0000313" key="2">
    <source>
        <dbReference type="Proteomes" id="UP000789525"/>
    </source>
</evidence>
<dbReference type="Proteomes" id="UP000789525">
    <property type="component" value="Unassembled WGS sequence"/>
</dbReference>
<dbReference type="EMBL" id="CAJVPT010022300">
    <property type="protein sequence ID" value="CAG8659378.1"/>
    <property type="molecule type" value="Genomic_DNA"/>
</dbReference>
<sequence length="214" mass="23096">MTHLPLASRLASLIGLPSNPSKYDGNDDDYIPYTGTFEPPPASSSRHAYAHAHTLSGSTQAAPSSTYSLSTTHPHPYNPAHSMVLTSPQTATSIATAVEEQLDRGRKRKSRPISTNSSFGPMSPLTATDYHTAPLPKTPVAHPLYNPASLGRKGGPSYLSLDGGFIGQSPVAAVPPREQRDRDRDRDMREAAKMEKHEKSAYRTSFASFMTFGG</sequence>
<name>A0ACA9NIG8_9GLOM</name>